<reference evidence="1" key="1">
    <citation type="submission" date="2022-11" db="EMBL/GenBank/DDBJ databases">
        <title>Centuries of genome instability and evolution in soft-shell clam transmissible cancer (bioRxiv).</title>
        <authorList>
            <person name="Hart S.F.M."/>
            <person name="Yonemitsu M.A."/>
            <person name="Giersch R.M."/>
            <person name="Beal B.F."/>
            <person name="Arriagada G."/>
            <person name="Davis B.W."/>
            <person name="Ostrander E.A."/>
            <person name="Goff S.P."/>
            <person name="Metzger M.J."/>
        </authorList>
    </citation>
    <scope>NUCLEOTIDE SEQUENCE</scope>
    <source>
        <strain evidence="1">MELC-2E11</strain>
        <tissue evidence="1">Siphon/mantle</tissue>
    </source>
</reference>
<dbReference type="PANTHER" id="PTHR47018">
    <property type="entry name" value="CXC DOMAIN-CONTAINING PROTEIN-RELATED"/>
    <property type="match status" value="1"/>
</dbReference>
<proteinExistence type="predicted"/>
<gene>
    <name evidence="1" type="ORF">MAR_016520</name>
</gene>
<evidence type="ECO:0000313" key="1">
    <source>
        <dbReference type="EMBL" id="WAR22546.1"/>
    </source>
</evidence>
<sequence length="1198" mass="134030">MAILDNLAGTRVVLSLAMAEVDSRDDKNVSIKWHLCIFCQSNTSEHLECPAKSKASDSGKGYTTLVDYLKEFRNAEVLPITIDLVNMDVETLKRHEASWHKSCRVQYNRTKLQRVLKRKVKSSTSGNDSGLSDVKITRSVSNPSASFSVFSDKLCFFCDKSISSSDRYKRVASTFALDRKVRKCATDLCDSTLLTKLAGGDMVATEAEYHANCLTSLYKQHAQFLEQSHESNSDGNIHGIVFAELLAYIDEARCDEERPSFRLANLVQLYNNRMEELGVKDSVHATRLKDKILSQIPDLSAHTSKCSQGQGVIFMFNSDVANLVQEANRHRDYDLDAIHIAKAAEIVRLDMFDNVSLFNGSFPPQCQEHVIPKSLKALVDMVLQGPSIKDQSAKEGSDLQAALTISQMFLFNAVNIPGMHLPLDRHKADRETPLPLYIGLKLHAATRKKRLVDMMFQLGMSVCYDRVLQVITDLANGTCDRFEAEGVVCPVNMKLGLFTVGALDNCDHNPTSATAHDSFHGTSISLFQFPTEAVPGTDRGITLLHPASPHDDKRKVVPLPDAYADVPPAILRTKTMCIPVAIVGPVTPAETSVQEAMLEEQEWLVQVRRLVDKTKLEKGEYVSWAAYHASRQSQEPHPVTLGSLLPLFYESAHTVAMVKHGMDVIRNATHYTRHAHQVTAASLAILKHKAYQAYIDSLPEEDPKVEIGDWEEQWVVACPHFQYWWLTLKLQLMVLMFVRAERDGNFCLYVETLNKLTPWFFALDQTNYARWLPVHIRDLNTLSQVHPDLHTEFQNGNFVIHKTARVSSGMAIDQGHEQNIAMVKGSGGAVGLTENPSAFRRWMVAGPELARITIEFETAFTAQDDATGHHEQTPAVQTAFAKQVMSLVSTIEDMGNPFLEESADLLVLDTKDIVSESVVKTVRNIEQIGVKAYNAYVEQRLVKAEKPISDPIAKQQLPLFSRPQKKNPSRSQLQVADLEVDRELMSQLYVSCQTRAVNQDDFFMYENHPYAPSLSDHGKLRASNKSDLIPCLQSLITPKTDGPTVDCIILDGAAVVHLLAPRTARFVILVYDRTSQLKDVNEVRKDLFTRKGRFKYDSLPPTKAALTEHAKRATYQGGHVWGQSIRSQMKLPDPAAWGWTKTNDGWEPYWTPLPEASKGCRELIKCGCKKVCTTGRCGCFRAKLSCTTLCSCMCMDYA</sequence>
<keyword evidence="2" id="KW-1185">Reference proteome</keyword>
<organism evidence="1 2">
    <name type="scientific">Mya arenaria</name>
    <name type="common">Soft-shell clam</name>
    <dbReference type="NCBI Taxonomy" id="6604"/>
    <lineage>
        <taxon>Eukaryota</taxon>
        <taxon>Metazoa</taxon>
        <taxon>Spiralia</taxon>
        <taxon>Lophotrochozoa</taxon>
        <taxon>Mollusca</taxon>
        <taxon>Bivalvia</taxon>
        <taxon>Autobranchia</taxon>
        <taxon>Heteroconchia</taxon>
        <taxon>Euheterodonta</taxon>
        <taxon>Imparidentia</taxon>
        <taxon>Neoheterodontei</taxon>
        <taxon>Myida</taxon>
        <taxon>Myoidea</taxon>
        <taxon>Myidae</taxon>
        <taxon>Mya</taxon>
    </lineage>
</organism>
<dbReference type="EMBL" id="CP111023">
    <property type="protein sequence ID" value="WAR22546.1"/>
    <property type="molecule type" value="Genomic_DNA"/>
</dbReference>
<dbReference type="Proteomes" id="UP001164746">
    <property type="component" value="Chromosome 12"/>
</dbReference>
<evidence type="ECO:0000313" key="2">
    <source>
        <dbReference type="Proteomes" id="UP001164746"/>
    </source>
</evidence>
<accession>A0ABY7FNQ0</accession>
<name>A0ABY7FNQ0_MYAAR</name>
<protein>
    <submittedName>
        <fullName evidence="1">Uncharacterized protein</fullName>
    </submittedName>
</protein>